<reference evidence="3 4" key="1">
    <citation type="journal article" date="2016" name="Nat. Commun.">
        <title>Thousands of microbial genomes shed light on interconnected biogeochemical processes in an aquifer system.</title>
        <authorList>
            <person name="Anantharaman K."/>
            <person name="Brown C.T."/>
            <person name="Hug L.A."/>
            <person name="Sharon I."/>
            <person name="Castelle C.J."/>
            <person name="Probst A.J."/>
            <person name="Thomas B.C."/>
            <person name="Singh A."/>
            <person name="Wilkins M.J."/>
            <person name="Karaoz U."/>
            <person name="Brodie E.L."/>
            <person name="Williams K.H."/>
            <person name="Hubbard S.S."/>
            <person name="Banfield J.F."/>
        </authorList>
    </citation>
    <scope>NUCLEOTIDE SEQUENCE [LARGE SCALE GENOMIC DNA]</scope>
</reference>
<protein>
    <recommendedName>
        <fullName evidence="5">Ribulose-phosphate 3-epimerase</fullName>
    </recommendedName>
</protein>
<name>A0A1F6DML1_9BACT</name>
<evidence type="ECO:0000313" key="4">
    <source>
        <dbReference type="Proteomes" id="UP000178532"/>
    </source>
</evidence>
<comment type="caution">
    <text evidence="3">The sequence shown here is derived from an EMBL/GenBank/DDBJ whole genome shotgun (WGS) entry which is preliminary data.</text>
</comment>
<dbReference type="InterPro" id="IPR000056">
    <property type="entry name" value="Ribul_P_3_epim-like"/>
</dbReference>
<gene>
    <name evidence="3" type="ORF">A3C19_03245</name>
</gene>
<dbReference type="GO" id="GO:0016857">
    <property type="term" value="F:racemase and epimerase activity, acting on carbohydrates and derivatives"/>
    <property type="evidence" value="ECO:0007669"/>
    <property type="project" value="InterPro"/>
</dbReference>
<dbReference type="Proteomes" id="UP000178532">
    <property type="component" value="Unassembled WGS sequence"/>
</dbReference>
<keyword evidence="1" id="KW-0479">Metal-binding</keyword>
<dbReference type="InterPro" id="IPR013785">
    <property type="entry name" value="Aldolase_TIM"/>
</dbReference>
<dbReference type="SUPFAM" id="SSF51366">
    <property type="entry name" value="Ribulose-phoshate binding barrel"/>
    <property type="match status" value="1"/>
</dbReference>
<dbReference type="AlphaFoldDB" id="A0A1F6DML1"/>
<sequence>MSLVVPAVLPSSRQELEEKLVLFSRIPSVNRVQIDVVDGRFATPASWPYSPSTKSDLVLGKPPELQRMIVDGYMLPQFDRIEYEIDLMCVNAEEAAAAWLALGARSFVFHAESTTSLPRLLSSVRTRLGAGDGSMSGLVSYGIALNISSDLALIERSLGEVAYVQFMGIVRIGRQGQPFDERVFEKVRVFRERHPAIPVQVDGGVSFGNAKKLLALGVSHLVVGSGILKAKDPAVALNALEELRSSFGV</sequence>
<dbReference type="STRING" id="1798495.A3C19_03245"/>
<dbReference type="PANTHER" id="PTHR11749">
    <property type="entry name" value="RIBULOSE-5-PHOSPHATE-3-EPIMERASE"/>
    <property type="match status" value="1"/>
</dbReference>
<keyword evidence="2" id="KW-0413">Isomerase</keyword>
<dbReference type="InterPro" id="IPR011060">
    <property type="entry name" value="RibuloseP-bd_barrel"/>
</dbReference>
<dbReference type="GO" id="GO:0005975">
    <property type="term" value="P:carbohydrate metabolic process"/>
    <property type="evidence" value="ECO:0007669"/>
    <property type="project" value="InterPro"/>
</dbReference>
<evidence type="ECO:0000256" key="2">
    <source>
        <dbReference type="ARBA" id="ARBA00023235"/>
    </source>
</evidence>
<dbReference type="Gene3D" id="3.20.20.70">
    <property type="entry name" value="Aldolase class I"/>
    <property type="match status" value="1"/>
</dbReference>
<organism evidence="3 4">
    <name type="scientific">Candidatus Kaiserbacteria bacterium RIFCSPHIGHO2_02_FULL_54_22</name>
    <dbReference type="NCBI Taxonomy" id="1798495"/>
    <lineage>
        <taxon>Bacteria</taxon>
        <taxon>Candidatus Kaiseribacteriota</taxon>
    </lineage>
</organism>
<dbReference type="GO" id="GO:0046872">
    <property type="term" value="F:metal ion binding"/>
    <property type="evidence" value="ECO:0007669"/>
    <property type="project" value="UniProtKB-KW"/>
</dbReference>
<proteinExistence type="predicted"/>
<dbReference type="Pfam" id="PF00834">
    <property type="entry name" value="Ribul_P_3_epim"/>
    <property type="match status" value="1"/>
</dbReference>
<dbReference type="EMBL" id="MFLI01000004">
    <property type="protein sequence ID" value="OGG62691.1"/>
    <property type="molecule type" value="Genomic_DNA"/>
</dbReference>
<evidence type="ECO:0008006" key="5">
    <source>
        <dbReference type="Google" id="ProtNLM"/>
    </source>
</evidence>
<evidence type="ECO:0000313" key="3">
    <source>
        <dbReference type="EMBL" id="OGG62691.1"/>
    </source>
</evidence>
<evidence type="ECO:0000256" key="1">
    <source>
        <dbReference type="ARBA" id="ARBA00022723"/>
    </source>
</evidence>
<accession>A0A1F6DML1</accession>